<comment type="caution">
    <text evidence="5">The sequence shown here is derived from an EMBL/GenBank/DDBJ whole genome shotgun (WGS) entry which is preliminary data.</text>
</comment>
<keyword evidence="6" id="KW-1185">Reference proteome</keyword>
<name>A0A8T0IVT7_CERPU</name>
<proteinExistence type="predicted"/>
<keyword evidence="4" id="KW-0812">Transmembrane</keyword>
<feature type="region of interest" description="Disordered" evidence="3">
    <location>
        <begin position="1"/>
        <end position="60"/>
    </location>
</feature>
<sequence>MGATKVSDEQQASWQTELSHKSHKQDLERQETIPLKPKAGLESETEPEGREAATSEPNSKRKAAITCASITLFFGLFALITWLALRPIYQPTYAIDDIQIRALTVNTTRSTVTADILYNVTAHNRNRKMGFTYNWITIDASYSGWNFARSTVPKFKLGKSRNVTMPSWHNVQNFPVPSNVATSLAGAIQNGTVPLRVFAKAKLRVTIGKFRSSPLNVNVDCRFKAVRVPVQSPTSTRAFNVVSKVCRLTRPRYKRAKKLKAYKPANPINTGTRRHGL</sequence>
<dbReference type="Proteomes" id="UP000822688">
    <property type="component" value="Chromosome 2"/>
</dbReference>
<keyword evidence="2 4" id="KW-0472">Membrane</keyword>
<dbReference type="EMBL" id="CM026422">
    <property type="protein sequence ID" value="KAG0587275.1"/>
    <property type="molecule type" value="Genomic_DNA"/>
</dbReference>
<evidence type="ECO:0000256" key="3">
    <source>
        <dbReference type="SAM" id="MobiDB-lite"/>
    </source>
</evidence>
<accession>A0A8T0IVT7</accession>
<dbReference type="InterPro" id="IPR044839">
    <property type="entry name" value="NDR1-like"/>
</dbReference>
<reference evidence="5" key="1">
    <citation type="submission" date="2020-06" db="EMBL/GenBank/DDBJ databases">
        <title>WGS assembly of Ceratodon purpureus strain R40.</title>
        <authorList>
            <person name="Carey S.B."/>
            <person name="Jenkins J."/>
            <person name="Shu S."/>
            <person name="Lovell J.T."/>
            <person name="Sreedasyam A."/>
            <person name="Maumus F."/>
            <person name="Tiley G.P."/>
            <person name="Fernandez-Pozo N."/>
            <person name="Barry K."/>
            <person name="Chen C."/>
            <person name="Wang M."/>
            <person name="Lipzen A."/>
            <person name="Daum C."/>
            <person name="Saski C.A."/>
            <person name="Payton A.C."/>
            <person name="Mcbreen J.C."/>
            <person name="Conrad R.E."/>
            <person name="Kollar L.M."/>
            <person name="Olsson S."/>
            <person name="Huttunen S."/>
            <person name="Landis J.B."/>
            <person name="Wickett N.J."/>
            <person name="Johnson M.G."/>
            <person name="Rensing S.A."/>
            <person name="Grimwood J."/>
            <person name="Schmutz J."/>
            <person name="Mcdaniel S.F."/>
        </authorList>
    </citation>
    <scope>NUCLEOTIDE SEQUENCE</scope>
    <source>
        <strain evidence="5">R40</strain>
    </source>
</reference>
<protein>
    <recommendedName>
        <fullName evidence="7">Late embryogenesis abundant protein LEA-2 subgroup domain-containing protein</fullName>
    </recommendedName>
</protein>
<dbReference type="AlphaFoldDB" id="A0A8T0IVT7"/>
<evidence type="ECO:0000313" key="5">
    <source>
        <dbReference type="EMBL" id="KAG0587275.1"/>
    </source>
</evidence>
<evidence type="ECO:0000256" key="2">
    <source>
        <dbReference type="ARBA" id="ARBA00023136"/>
    </source>
</evidence>
<keyword evidence="4" id="KW-1133">Transmembrane helix</keyword>
<feature type="transmembrane region" description="Helical" evidence="4">
    <location>
        <begin position="63"/>
        <end position="85"/>
    </location>
</feature>
<comment type="subcellular location">
    <subcellularLocation>
        <location evidence="1">Membrane</location>
    </subcellularLocation>
</comment>
<evidence type="ECO:0000256" key="1">
    <source>
        <dbReference type="ARBA" id="ARBA00004370"/>
    </source>
</evidence>
<feature type="compositionally biased region" description="Basic and acidic residues" evidence="3">
    <location>
        <begin position="18"/>
        <end position="31"/>
    </location>
</feature>
<dbReference type="PANTHER" id="PTHR31234:SF2">
    <property type="entry name" value="OS05G0199100 PROTEIN"/>
    <property type="match status" value="1"/>
</dbReference>
<dbReference type="GO" id="GO:0005886">
    <property type="term" value="C:plasma membrane"/>
    <property type="evidence" value="ECO:0007669"/>
    <property type="project" value="TreeGrafter"/>
</dbReference>
<evidence type="ECO:0008006" key="7">
    <source>
        <dbReference type="Google" id="ProtNLM"/>
    </source>
</evidence>
<organism evidence="5 6">
    <name type="scientific">Ceratodon purpureus</name>
    <name type="common">Fire moss</name>
    <name type="synonym">Dicranum purpureum</name>
    <dbReference type="NCBI Taxonomy" id="3225"/>
    <lineage>
        <taxon>Eukaryota</taxon>
        <taxon>Viridiplantae</taxon>
        <taxon>Streptophyta</taxon>
        <taxon>Embryophyta</taxon>
        <taxon>Bryophyta</taxon>
        <taxon>Bryophytina</taxon>
        <taxon>Bryopsida</taxon>
        <taxon>Dicranidae</taxon>
        <taxon>Pseudoditrichales</taxon>
        <taxon>Ditrichaceae</taxon>
        <taxon>Ceratodon</taxon>
    </lineage>
</organism>
<evidence type="ECO:0000256" key="4">
    <source>
        <dbReference type="SAM" id="Phobius"/>
    </source>
</evidence>
<gene>
    <name evidence="5" type="ORF">KC19_2G153800</name>
</gene>
<evidence type="ECO:0000313" key="6">
    <source>
        <dbReference type="Proteomes" id="UP000822688"/>
    </source>
</evidence>
<dbReference type="PANTHER" id="PTHR31234">
    <property type="entry name" value="LATE EMBRYOGENESIS ABUNDANT (LEA) HYDROXYPROLINE-RICH GLYCOPROTEIN FAMILY"/>
    <property type="match status" value="1"/>
</dbReference>
<dbReference type="GO" id="GO:0098542">
    <property type="term" value="P:defense response to other organism"/>
    <property type="evidence" value="ECO:0007669"/>
    <property type="project" value="InterPro"/>
</dbReference>